<evidence type="ECO:0000256" key="11">
    <source>
        <dbReference type="SAM" id="Phobius"/>
    </source>
</evidence>
<feature type="transmembrane region" description="Helical" evidence="11">
    <location>
        <begin position="1265"/>
        <end position="1286"/>
    </location>
</feature>
<evidence type="ECO:0000256" key="10">
    <source>
        <dbReference type="PIRSR" id="PIRSR605150-3"/>
    </source>
</evidence>
<dbReference type="GO" id="GO:0016020">
    <property type="term" value="C:membrane"/>
    <property type="evidence" value="ECO:0007669"/>
    <property type="project" value="InterPro"/>
</dbReference>
<feature type="transmembrane region" description="Helical" evidence="11">
    <location>
        <begin position="499"/>
        <end position="520"/>
    </location>
</feature>
<comment type="caution">
    <text evidence="12">The sequence shown here is derived from an EMBL/GenBank/DDBJ whole genome shotgun (WGS) entry which is preliminary data.</text>
</comment>
<dbReference type="GO" id="GO:0012505">
    <property type="term" value="C:endomembrane system"/>
    <property type="evidence" value="ECO:0007669"/>
    <property type="project" value="UniProtKB-SubCell"/>
</dbReference>
<feature type="active site" evidence="8">
    <location>
        <position position="825"/>
    </location>
</feature>
<dbReference type="InterPro" id="IPR005150">
    <property type="entry name" value="Cellulose_synth"/>
</dbReference>
<keyword evidence="4 11" id="KW-0812">Transmembrane</keyword>
<protein>
    <recommendedName>
        <fullName evidence="14">Glycosyltransferase 2-like domain-containing protein</fullName>
    </recommendedName>
</protein>
<feature type="transmembrane region" description="Helical" evidence="11">
    <location>
        <begin position="1351"/>
        <end position="1369"/>
    </location>
</feature>
<dbReference type="InterPro" id="IPR029044">
    <property type="entry name" value="Nucleotide-diphossugar_trans"/>
</dbReference>
<dbReference type="PANTHER" id="PTHR13301">
    <property type="entry name" value="X-BOX TRANSCRIPTION FACTOR-RELATED"/>
    <property type="match status" value="1"/>
</dbReference>
<sequence>MLKAPLNTRETSPARWVYRLYTLVYLIAIFALVYRHCCNFIHSPNTFTTIFLLIADLVLAFTWTTWQASFLNVVHHQVFPQKLPQVAKETEYPGLDVFICTADPFKEPPIGVVNTVLSVLAYEYPTEKLSVYVSDDGGSQLSLFAFMEAAEFARHWLPYCRKYNIMDRSPEVYFGGNPSLFPETSDIQSMYEDMKMTIQCVMDQGTISVDQIKDDRKIKAFRKWTTGFRPHGVLLKRDEDKDNTGHYMPNFFYLAREKNKAIPHHFKAGALNALIRASTVMTNAPIFLTLDCDMYSNDPKTPLRALCHFMDPKVDPKLAFVQFPQRFDNANKTDIYNGEWVLEVRRSTEGMDGLGGTFFMGTGGFFRRRALIEYPGEPYRLWSEPNEHRDITALAHHVTSCAYENDTKWGLEIGFRYGVLVEDIYTGYSLHCLGWRSVTCNPTRAAFLGKVAITLSDVLSQTNRWYFGLLQAGLNKFGPITYGVKFLNPLQVMCYSHYYFRAFWSIPVIIYSFLPQLALINLLPLFPKVSDPWFFLYAFLFLAAHGKDLLDHMLAGSGFIKWWNCRRMWLVMGCSSYLFSIIDWLLTSIGMSTWEFNVTSKVSDTELKKRYEKGVFEFGEESSLLLILSITAMVNLFAFLIGIKKVLTDNERFEELFVQLFIAGFGVLNSWPIYEGMVLRSDNGKVPAKTTWKSVCVASVICFAWLYRLYTLVYLIAIFALVYRHCCNLIHYPNTFTTVFLLIADLVLAFNWTTWQASFLNPVHHQLFPQNLPQVAKETEYPGLDVFVCTADPFKEPPIGVVNTVLSVLAYEYPTEKLSVYVSDDGGSQLSLFAFMEAAEFARHWLPYCRKYNIMDRSPEVYFGADPSLFPETSDIQSMYEDMKMRIQCVMDQGTISLDQIKDDRKIKAFRKWTTGFTRQQHPTVIEVLLKNDEDKDVTGHYMPNLFYLAREKNKAIPHHFKAGALNALIRASTVMTNAPIFLILDCDMYSNDPKTPLRVLCHFMDPNVDPKLAFVQFPQRFDNVNEADIYSSRWLLETKVSTKGMDGLGGTYFMGSGGFFRRRALIEYPGESYKLWSEPNEHGDIMALAHHVTSCSYEDNTKWGLEIGFRYGVLVEDIYTGYWLHCLGWRSVTCNPTRAAFLGKVAITLSDVLSQSNRWYLGLLQAGLNKFGPITYGVKFLNPLQAMCYSHYYFRAFWGIPAIIYSFLPQLALINLLPLFPKVSDPWFSLYAFLFLAAHGKDLLDHMLAGSRFINWWNCRRMFLIIGCSSYLYSILDWILTSIGMSTWEFNVTNKVSDTELKKRYEKGVFEFGEESSLLLILCITAMVNLFAFLIGIMKVLTDNERFEELFVQLFIAGFGVVNSWPIYEGMVLRSDNGKVPTKTTWKSVCFASVICLAFTSAF</sequence>
<reference evidence="12 13" key="1">
    <citation type="submission" date="2019-05" db="EMBL/GenBank/DDBJ databases">
        <title>Mikania micrantha, genome provides insights into the molecular mechanism of rapid growth.</title>
        <authorList>
            <person name="Liu B."/>
        </authorList>
    </citation>
    <scope>NUCLEOTIDE SEQUENCE [LARGE SCALE GENOMIC DNA]</scope>
    <source>
        <strain evidence="12">NLD-2019</strain>
        <tissue evidence="12">Leaf</tissue>
    </source>
</reference>
<gene>
    <name evidence="12" type="ORF">E3N88_30661</name>
</gene>
<keyword evidence="2" id="KW-0328">Glycosyltransferase</keyword>
<feature type="binding site" evidence="9">
    <location>
        <position position="795"/>
    </location>
    <ligand>
        <name>UDP-alpha-D-glucose</name>
        <dbReference type="ChEBI" id="CHEBI:58885"/>
    </ligand>
</feature>
<name>A0A5N6MPI6_9ASTR</name>
<comment type="subcellular location">
    <subcellularLocation>
        <location evidence="1">Endomembrane system</location>
        <topology evidence="1">Multi-pass membrane protein</topology>
    </subcellularLocation>
</comment>
<dbReference type="SUPFAM" id="SSF53448">
    <property type="entry name" value="Nucleotide-diphospho-sugar transferases"/>
    <property type="match status" value="2"/>
</dbReference>
<feature type="transmembrane region" description="Helical" evidence="11">
    <location>
        <begin position="655"/>
        <end position="674"/>
    </location>
</feature>
<evidence type="ECO:0000256" key="3">
    <source>
        <dbReference type="ARBA" id="ARBA00022679"/>
    </source>
</evidence>
<feature type="transmembrane region" description="Helical" evidence="11">
    <location>
        <begin position="694"/>
        <end position="723"/>
    </location>
</feature>
<feature type="transmembrane region" description="Helical" evidence="11">
    <location>
        <begin position="1319"/>
        <end position="1339"/>
    </location>
</feature>
<feature type="transmembrane region" description="Helical" evidence="11">
    <location>
        <begin position="570"/>
        <end position="591"/>
    </location>
</feature>
<dbReference type="OrthoDB" id="72851at2759"/>
<feature type="binding site" evidence="9">
    <location>
        <position position="825"/>
    </location>
    <ligand>
        <name>UDP-alpha-D-glucose</name>
        <dbReference type="ChEBI" id="CHEBI:58885"/>
    </ligand>
</feature>
<evidence type="ECO:0000313" key="12">
    <source>
        <dbReference type="EMBL" id="KAD3641437.1"/>
    </source>
</evidence>
<dbReference type="Pfam" id="PF03552">
    <property type="entry name" value="Cellulose_synt"/>
    <property type="match status" value="4"/>
</dbReference>
<organism evidence="12 13">
    <name type="scientific">Mikania micrantha</name>
    <name type="common">bitter vine</name>
    <dbReference type="NCBI Taxonomy" id="192012"/>
    <lineage>
        <taxon>Eukaryota</taxon>
        <taxon>Viridiplantae</taxon>
        <taxon>Streptophyta</taxon>
        <taxon>Embryophyta</taxon>
        <taxon>Tracheophyta</taxon>
        <taxon>Spermatophyta</taxon>
        <taxon>Magnoliopsida</taxon>
        <taxon>eudicotyledons</taxon>
        <taxon>Gunneridae</taxon>
        <taxon>Pentapetalae</taxon>
        <taxon>asterids</taxon>
        <taxon>campanulids</taxon>
        <taxon>Asterales</taxon>
        <taxon>Asteraceae</taxon>
        <taxon>Asteroideae</taxon>
        <taxon>Heliantheae alliance</taxon>
        <taxon>Eupatorieae</taxon>
        <taxon>Mikania</taxon>
    </lineage>
</organism>
<evidence type="ECO:0000256" key="5">
    <source>
        <dbReference type="ARBA" id="ARBA00022989"/>
    </source>
</evidence>
<evidence type="ECO:0008006" key="14">
    <source>
        <dbReference type="Google" id="ProtNLM"/>
    </source>
</evidence>
<keyword evidence="6 11" id="KW-0472">Membrane</keyword>
<feature type="binding site" evidence="9">
    <location>
        <position position="796"/>
    </location>
    <ligand>
        <name>UDP-alpha-D-glucose</name>
        <dbReference type="ChEBI" id="CHEBI:58885"/>
    </ligand>
</feature>
<dbReference type="GO" id="GO:0030244">
    <property type="term" value="P:cellulose biosynthetic process"/>
    <property type="evidence" value="ECO:0007669"/>
    <property type="project" value="InterPro"/>
</dbReference>
<evidence type="ECO:0000256" key="1">
    <source>
        <dbReference type="ARBA" id="ARBA00004127"/>
    </source>
</evidence>
<dbReference type="Proteomes" id="UP000326396">
    <property type="component" value="Linkage Group LG5"/>
</dbReference>
<evidence type="ECO:0000256" key="8">
    <source>
        <dbReference type="PIRSR" id="PIRSR605150-1"/>
    </source>
</evidence>
<proteinExistence type="predicted"/>
<dbReference type="GO" id="GO:0071555">
    <property type="term" value="P:cell wall organization"/>
    <property type="evidence" value="ECO:0007669"/>
    <property type="project" value="UniProtKB-KW"/>
</dbReference>
<feature type="active site" evidence="8">
    <location>
        <position position="1118"/>
    </location>
</feature>
<dbReference type="Gene3D" id="3.90.550.10">
    <property type="entry name" value="Spore Coat Polysaccharide Biosynthesis Protein SpsA, Chain A"/>
    <property type="match status" value="2"/>
</dbReference>
<keyword evidence="7" id="KW-0961">Cell wall biogenesis/degradation</keyword>
<evidence type="ECO:0000256" key="7">
    <source>
        <dbReference type="ARBA" id="ARBA00023316"/>
    </source>
</evidence>
<feature type="binding site" evidence="10">
    <location>
        <position position="986"/>
    </location>
    <ligand>
        <name>Mn(2+)</name>
        <dbReference type="ChEBI" id="CHEBI:29035"/>
    </ligand>
</feature>
<dbReference type="GO" id="GO:0016760">
    <property type="term" value="F:cellulose synthase (UDP-forming) activity"/>
    <property type="evidence" value="ECO:0007669"/>
    <property type="project" value="InterPro"/>
</dbReference>
<evidence type="ECO:0000256" key="9">
    <source>
        <dbReference type="PIRSR" id="PIRSR605150-2"/>
    </source>
</evidence>
<keyword evidence="13" id="KW-1185">Reference proteome</keyword>
<feature type="transmembrane region" description="Helical" evidence="11">
    <location>
        <begin position="624"/>
        <end position="643"/>
    </location>
</feature>
<keyword evidence="5 11" id="KW-1133">Transmembrane helix</keyword>
<feature type="transmembrane region" description="Helical" evidence="11">
    <location>
        <begin position="735"/>
        <end position="755"/>
    </location>
</feature>
<feature type="transmembrane region" description="Helical" evidence="11">
    <location>
        <begin position="16"/>
        <end position="34"/>
    </location>
</feature>
<dbReference type="EMBL" id="SZYD01000015">
    <property type="protein sequence ID" value="KAD3641437.1"/>
    <property type="molecule type" value="Genomic_DNA"/>
</dbReference>
<evidence type="ECO:0000256" key="2">
    <source>
        <dbReference type="ARBA" id="ARBA00022676"/>
    </source>
</evidence>
<keyword evidence="3" id="KW-0808">Transferase</keyword>
<feature type="transmembrane region" description="Helical" evidence="11">
    <location>
        <begin position="1194"/>
        <end position="1215"/>
    </location>
</feature>
<evidence type="ECO:0000256" key="6">
    <source>
        <dbReference type="ARBA" id="ARBA00023136"/>
    </source>
</evidence>
<accession>A0A5N6MPI6</accession>
<feature type="binding site" evidence="10">
    <location>
        <position position="962"/>
    </location>
    <ligand>
        <name>Mn(2+)</name>
        <dbReference type="ChEBI" id="CHEBI:29035"/>
    </ligand>
</feature>
<feature type="transmembrane region" description="Helical" evidence="11">
    <location>
        <begin position="46"/>
        <end position="66"/>
    </location>
</feature>
<evidence type="ECO:0000313" key="13">
    <source>
        <dbReference type="Proteomes" id="UP000326396"/>
    </source>
</evidence>
<evidence type="ECO:0000256" key="4">
    <source>
        <dbReference type="ARBA" id="ARBA00022692"/>
    </source>
</evidence>